<keyword evidence="3" id="KW-0520">NAD</keyword>
<dbReference type="Proteomes" id="UP001174208">
    <property type="component" value="Unassembled WGS sequence"/>
</dbReference>
<dbReference type="RefSeq" id="WP_301209708.1">
    <property type="nucleotide sequence ID" value="NZ_JAROCF010000001.1"/>
</dbReference>
<evidence type="ECO:0000313" key="7">
    <source>
        <dbReference type="Proteomes" id="UP001174208"/>
    </source>
</evidence>
<organism evidence="6 7">
    <name type="scientific">Leifsonia williamsii</name>
    <dbReference type="NCBI Taxonomy" id="3035919"/>
    <lineage>
        <taxon>Bacteria</taxon>
        <taxon>Bacillati</taxon>
        <taxon>Actinomycetota</taxon>
        <taxon>Actinomycetes</taxon>
        <taxon>Micrococcales</taxon>
        <taxon>Microbacteriaceae</taxon>
        <taxon>Leifsonia</taxon>
    </lineage>
</organism>
<evidence type="ECO:0000256" key="1">
    <source>
        <dbReference type="ARBA" id="ARBA00009080"/>
    </source>
</evidence>
<dbReference type="PANTHER" id="PTHR43580:SF2">
    <property type="entry name" value="CYTOKINE-LIKE NUCLEAR FACTOR N-PAC"/>
    <property type="match status" value="1"/>
</dbReference>
<dbReference type="Pfam" id="PF03446">
    <property type="entry name" value="NAD_binding_2"/>
    <property type="match status" value="1"/>
</dbReference>
<comment type="caution">
    <text evidence="6">The sequence shown here is derived from an EMBL/GenBank/DDBJ whole genome shotgun (WGS) entry which is preliminary data.</text>
</comment>
<dbReference type="PANTHER" id="PTHR43580">
    <property type="entry name" value="OXIDOREDUCTASE GLYR1-RELATED"/>
    <property type="match status" value="1"/>
</dbReference>
<evidence type="ECO:0000256" key="3">
    <source>
        <dbReference type="ARBA" id="ARBA00023027"/>
    </source>
</evidence>
<dbReference type="Pfam" id="PF14833">
    <property type="entry name" value="NAD_binding_11"/>
    <property type="match status" value="1"/>
</dbReference>
<comment type="similarity">
    <text evidence="1">Belongs to the HIBADH-related family.</text>
</comment>
<feature type="domain" description="6-phosphogluconate dehydrogenase NADP-binding" evidence="4">
    <location>
        <begin position="14"/>
        <end position="174"/>
    </location>
</feature>
<name>A0ABT8K5Z9_9MICO</name>
<dbReference type="EC" id="1.1.-.-" evidence="6"/>
<dbReference type="EMBL" id="JAROCF010000001">
    <property type="protein sequence ID" value="MDN4612888.1"/>
    <property type="molecule type" value="Genomic_DNA"/>
</dbReference>
<protein>
    <submittedName>
        <fullName evidence="6">NAD(P)-dependent oxidoreductase</fullName>
        <ecNumber evidence="6">1.1.-.-</ecNumber>
    </submittedName>
</protein>
<dbReference type="InterPro" id="IPR006115">
    <property type="entry name" value="6PGDH_NADP-bd"/>
</dbReference>
<evidence type="ECO:0000313" key="6">
    <source>
        <dbReference type="EMBL" id="MDN4612888.1"/>
    </source>
</evidence>
<dbReference type="InterPro" id="IPR015815">
    <property type="entry name" value="HIBADH-related"/>
</dbReference>
<dbReference type="GO" id="GO:0016491">
    <property type="term" value="F:oxidoreductase activity"/>
    <property type="evidence" value="ECO:0007669"/>
    <property type="project" value="UniProtKB-KW"/>
</dbReference>
<dbReference type="Gene3D" id="3.40.50.720">
    <property type="entry name" value="NAD(P)-binding Rossmann-like Domain"/>
    <property type="match status" value="1"/>
</dbReference>
<dbReference type="InterPro" id="IPR008927">
    <property type="entry name" value="6-PGluconate_DH-like_C_sf"/>
</dbReference>
<feature type="domain" description="3-hydroxyisobutyrate dehydrogenase-like NAD-binding" evidence="5">
    <location>
        <begin position="178"/>
        <end position="297"/>
    </location>
</feature>
<dbReference type="Gene3D" id="1.10.1040.10">
    <property type="entry name" value="N-(1-d-carboxylethyl)-l-norvaline Dehydrogenase, domain 2"/>
    <property type="match status" value="1"/>
</dbReference>
<evidence type="ECO:0000259" key="5">
    <source>
        <dbReference type="Pfam" id="PF14833"/>
    </source>
</evidence>
<dbReference type="SUPFAM" id="SSF48179">
    <property type="entry name" value="6-phosphogluconate dehydrogenase C-terminal domain-like"/>
    <property type="match status" value="1"/>
</dbReference>
<evidence type="ECO:0000256" key="2">
    <source>
        <dbReference type="ARBA" id="ARBA00023002"/>
    </source>
</evidence>
<dbReference type="PIRSF" id="PIRSF000103">
    <property type="entry name" value="HIBADH"/>
    <property type="match status" value="1"/>
</dbReference>
<dbReference type="InterPro" id="IPR051265">
    <property type="entry name" value="HIBADH-related_NP60_sf"/>
</dbReference>
<accession>A0ABT8K5Z9</accession>
<keyword evidence="7" id="KW-1185">Reference proteome</keyword>
<sequence>MTDADQTSASPLHVAVLGTGTMGAAVARTLLRDGFRVTVWNRTPERAEPLARPSDDAPGATVAASAAEAVAGADVVLAILFDGVAVEQVLAETADALRPGAVFVQCSTIGVEATARIVQEYGDRGFTLVEAMMLGTKGPAEQGRLVMLAGGDAAAVERIRPVLDAMGQKTVVAGDAVGAATRLKLAANAWIATITAGTAQSLALTKALGLDPRLFLQAIEGGQSDSAYAHIKGGAMLAGEFPPSFALDGLLKDVRLAADAAGAEGVATDLLAGLDAVYARASAEGHGGEDIAAVFRAF</sequence>
<dbReference type="InterPro" id="IPR029154">
    <property type="entry name" value="HIBADH-like_NADP-bd"/>
</dbReference>
<dbReference type="SUPFAM" id="SSF51735">
    <property type="entry name" value="NAD(P)-binding Rossmann-fold domains"/>
    <property type="match status" value="1"/>
</dbReference>
<reference evidence="6" key="1">
    <citation type="submission" date="2023-06" db="EMBL/GenBank/DDBJ databases">
        <title>MT1 and MT2 Draft Genomes of Novel Species.</title>
        <authorList>
            <person name="Venkateswaran K."/>
        </authorList>
    </citation>
    <scope>NUCLEOTIDE SEQUENCE</scope>
    <source>
        <strain evidence="6">F6_8S_P_1B</strain>
    </source>
</reference>
<proteinExistence type="inferred from homology"/>
<keyword evidence="2 6" id="KW-0560">Oxidoreductase</keyword>
<dbReference type="InterPro" id="IPR036291">
    <property type="entry name" value="NAD(P)-bd_dom_sf"/>
</dbReference>
<gene>
    <name evidence="6" type="ORF">P5G50_00370</name>
</gene>
<evidence type="ECO:0000259" key="4">
    <source>
        <dbReference type="Pfam" id="PF03446"/>
    </source>
</evidence>
<dbReference type="InterPro" id="IPR013328">
    <property type="entry name" value="6PGD_dom2"/>
</dbReference>